<dbReference type="Pfam" id="PF18052">
    <property type="entry name" value="Rx_N"/>
    <property type="match status" value="1"/>
</dbReference>
<evidence type="ECO:0000256" key="3">
    <source>
        <dbReference type="ARBA" id="ARBA00022741"/>
    </source>
</evidence>
<dbReference type="GO" id="GO:0005524">
    <property type="term" value="F:ATP binding"/>
    <property type="evidence" value="ECO:0007669"/>
    <property type="project" value="UniProtKB-KW"/>
</dbReference>
<dbReference type="PRINTS" id="PR00364">
    <property type="entry name" value="DISEASERSIST"/>
</dbReference>
<sequence>MAEAIPFDLAKNVIEKLGSLGSMATEEIGAIWGVKDELKKLKETVSTIQAVLQDAEEKQEQERDGMKHQVRDWLMKLKDVAYDADDVCKNNFVNASNQKKYLLVLDDVWNEDEERWCNLKRLLMGGSKGSKVVITTRTKLVAKITSTLPPISLKGLSEDQSWSLLKQMAFETGQETIDPKLQAIGMDILEKCYGVPLAIKTIGRMLLFKETEEEWLYIKNKELTSVTQGVKNNDYEIPKSMLIQLWIAQGFIQPPNEKLQLEDVANEYCMDLLWRLVNLQTLKLSGCEKLKKLPRDIQKLVSLKHLEIDGCESLTHVPCGIVQLTSLQTLILSKCEKLKELPRDIQKLVSLKHLEIDYCESLTRMSCGLWQLTSLQTLKLFRCMQLKELPRDIKNLVALKHLEIDSWNSLTHMPYGIGQLNSLQMLPLFVVSKDLKASSSKYCGGLGELNKLNNLRGELCIKNLAWVIDATLEAKAANLKEKRHLRSLELRWDSEDNNDTYVFDDENLLEGLQPYHTLKKLKVEGYRDREITDEVSASTTFFPSLKSLTLHNCPNLKGWWRRDIVDVATTTSISSDQYQPHISLPSFPSLSNLDIRICNNLTCMPLFPFLEENLYLRNTSFKHLQETMVMTMNMSATSSLPSSSSSSPPLSKLKSLTLWGIQDVESLPEELLQNLASLEYLKIWLCPRLKSLPRLMQHLTSLKVLDIWNCKELDLLSEESDDGTQCVTTLQDLRISVDHLITLPKWIGNVTSLQSLYIYDCSNLHSLPEVIGKLTSLQSLQISNCPNLKSLPEGVGKLTSLQTLFIINCPHLKERCQEGIGEDWHKIAHIPDFHYID</sequence>
<dbReference type="PANTHER" id="PTHR36766:SF38">
    <property type="entry name" value="DISEASE RESISTANCE PROTEIN RGA3"/>
    <property type="match status" value="1"/>
</dbReference>
<keyword evidence="2" id="KW-0677">Repeat</keyword>
<dbReference type="Gene3D" id="3.80.10.10">
    <property type="entry name" value="Ribonuclease Inhibitor"/>
    <property type="match status" value="4"/>
</dbReference>
<evidence type="ECO:0008006" key="10">
    <source>
        <dbReference type="Google" id="ProtNLM"/>
    </source>
</evidence>
<dbReference type="InterPro" id="IPR032675">
    <property type="entry name" value="LRR_dom_sf"/>
</dbReference>
<evidence type="ECO:0000259" key="8">
    <source>
        <dbReference type="Pfam" id="PF25019"/>
    </source>
</evidence>
<dbReference type="GO" id="GO:0043531">
    <property type="term" value="F:ADP binding"/>
    <property type="evidence" value="ECO:0007669"/>
    <property type="project" value="InterPro"/>
</dbReference>
<dbReference type="EMBL" id="OIVN01001748">
    <property type="protein sequence ID" value="SPC97234.1"/>
    <property type="molecule type" value="Genomic_DNA"/>
</dbReference>
<dbReference type="GO" id="GO:0006952">
    <property type="term" value="P:defense response"/>
    <property type="evidence" value="ECO:0007669"/>
    <property type="project" value="UniProtKB-KW"/>
</dbReference>
<feature type="domain" description="Disease resistance R13L4/SHOC-2-like LRR" evidence="7">
    <location>
        <begin position="259"/>
        <end position="380"/>
    </location>
</feature>
<dbReference type="SUPFAM" id="SSF52058">
    <property type="entry name" value="L domain-like"/>
    <property type="match status" value="2"/>
</dbReference>
<evidence type="ECO:0000256" key="1">
    <source>
        <dbReference type="ARBA" id="ARBA00022614"/>
    </source>
</evidence>
<dbReference type="InterPro" id="IPR038005">
    <property type="entry name" value="RX-like_CC"/>
</dbReference>
<keyword evidence="3" id="KW-0547">Nucleotide-binding</keyword>
<accession>A0A2N9GDL9</accession>
<dbReference type="Gene3D" id="1.20.5.4130">
    <property type="match status" value="1"/>
</dbReference>
<dbReference type="InterPro" id="IPR055414">
    <property type="entry name" value="LRR_R13L4/SHOC2-like"/>
</dbReference>
<dbReference type="InterPro" id="IPR042197">
    <property type="entry name" value="Apaf_helical"/>
</dbReference>
<evidence type="ECO:0000256" key="2">
    <source>
        <dbReference type="ARBA" id="ARBA00022737"/>
    </source>
</evidence>
<dbReference type="InterPro" id="IPR041118">
    <property type="entry name" value="Rx_N"/>
</dbReference>
<dbReference type="SUPFAM" id="SSF52540">
    <property type="entry name" value="P-loop containing nucleoside triphosphate hydrolases"/>
    <property type="match status" value="1"/>
</dbReference>
<feature type="domain" description="Disease resistance N-terminal" evidence="6">
    <location>
        <begin position="17"/>
        <end position="90"/>
    </location>
</feature>
<dbReference type="InterPro" id="IPR027417">
    <property type="entry name" value="P-loop_NTPase"/>
</dbReference>
<evidence type="ECO:0000256" key="5">
    <source>
        <dbReference type="ARBA" id="ARBA00022840"/>
    </source>
</evidence>
<dbReference type="InterPro" id="IPR056789">
    <property type="entry name" value="LRR_R13L1-DRL21"/>
</dbReference>
<dbReference type="AlphaFoldDB" id="A0A2N9GDL9"/>
<feature type="domain" description="Disease resistance R13L4/SHOC-2-like LRR" evidence="7">
    <location>
        <begin position="698"/>
        <end position="809"/>
    </location>
</feature>
<keyword evidence="5" id="KW-0067">ATP-binding</keyword>
<evidence type="ECO:0000313" key="9">
    <source>
        <dbReference type="EMBL" id="SPC97234.1"/>
    </source>
</evidence>
<dbReference type="Pfam" id="PF25019">
    <property type="entry name" value="LRR_R13L1-DRL21"/>
    <property type="match status" value="1"/>
</dbReference>
<evidence type="ECO:0000256" key="4">
    <source>
        <dbReference type="ARBA" id="ARBA00022821"/>
    </source>
</evidence>
<dbReference type="PANTHER" id="PTHR36766">
    <property type="entry name" value="PLANT BROAD-SPECTRUM MILDEW RESISTANCE PROTEIN RPW8"/>
    <property type="match status" value="1"/>
</dbReference>
<evidence type="ECO:0000259" key="6">
    <source>
        <dbReference type="Pfam" id="PF18052"/>
    </source>
</evidence>
<name>A0A2N9GDL9_FAGSY</name>
<evidence type="ECO:0000259" key="7">
    <source>
        <dbReference type="Pfam" id="PF23598"/>
    </source>
</evidence>
<gene>
    <name evidence="9" type="ORF">FSB_LOCUS25116</name>
</gene>
<dbReference type="Gene3D" id="1.10.8.430">
    <property type="entry name" value="Helical domain of apoptotic protease-activating factors"/>
    <property type="match status" value="1"/>
</dbReference>
<dbReference type="CDD" id="cd14798">
    <property type="entry name" value="RX-CC_like"/>
    <property type="match status" value="1"/>
</dbReference>
<reference evidence="9" key="1">
    <citation type="submission" date="2018-02" db="EMBL/GenBank/DDBJ databases">
        <authorList>
            <person name="Cohen D.B."/>
            <person name="Kent A.D."/>
        </authorList>
    </citation>
    <scope>NUCLEOTIDE SEQUENCE</scope>
</reference>
<protein>
    <recommendedName>
        <fullName evidence="10">NB-ARC domain-containing protein</fullName>
    </recommendedName>
</protein>
<keyword evidence="1" id="KW-0433">Leucine-rich repeat</keyword>
<dbReference type="Pfam" id="PF23598">
    <property type="entry name" value="LRR_14"/>
    <property type="match status" value="2"/>
</dbReference>
<proteinExistence type="predicted"/>
<feature type="domain" description="R13L1/DRL21-like LRR repeat region" evidence="8">
    <location>
        <begin position="446"/>
        <end position="557"/>
    </location>
</feature>
<keyword evidence="4" id="KW-0611">Plant defense</keyword>
<dbReference type="GO" id="GO:0051707">
    <property type="term" value="P:response to other organism"/>
    <property type="evidence" value="ECO:0007669"/>
    <property type="project" value="UniProtKB-ARBA"/>
</dbReference>
<organism evidence="9">
    <name type="scientific">Fagus sylvatica</name>
    <name type="common">Beechnut</name>
    <dbReference type="NCBI Taxonomy" id="28930"/>
    <lineage>
        <taxon>Eukaryota</taxon>
        <taxon>Viridiplantae</taxon>
        <taxon>Streptophyta</taxon>
        <taxon>Embryophyta</taxon>
        <taxon>Tracheophyta</taxon>
        <taxon>Spermatophyta</taxon>
        <taxon>Magnoliopsida</taxon>
        <taxon>eudicotyledons</taxon>
        <taxon>Gunneridae</taxon>
        <taxon>Pentapetalae</taxon>
        <taxon>rosids</taxon>
        <taxon>fabids</taxon>
        <taxon>Fagales</taxon>
        <taxon>Fagaceae</taxon>
        <taxon>Fagus</taxon>
    </lineage>
</organism>